<keyword evidence="2 9" id="KW-0813">Transport</keyword>
<evidence type="ECO:0000256" key="7">
    <source>
        <dbReference type="ARBA" id="ARBA00022989"/>
    </source>
</evidence>
<dbReference type="RefSeq" id="WP_109870525.1">
    <property type="nucleotide sequence ID" value="NZ_QGNA01000002.1"/>
</dbReference>
<feature type="transmembrane region" description="Helical" evidence="9">
    <location>
        <begin position="35"/>
        <end position="55"/>
    </location>
</feature>
<evidence type="ECO:0000313" key="12">
    <source>
        <dbReference type="Proteomes" id="UP000245765"/>
    </source>
</evidence>
<evidence type="ECO:0000256" key="9">
    <source>
        <dbReference type="RuleBase" id="RU363032"/>
    </source>
</evidence>
<evidence type="ECO:0000256" key="8">
    <source>
        <dbReference type="ARBA" id="ARBA00023136"/>
    </source>
</evidence>
<dbReference type="Pfam" id="PF00528">
    <property type="entry name" value="BPD_transp_1"/>
    <property type="match status" value="1"/>
</dbReference>
<dbReference type="GO" id="GO:0055085">
    <property type="term" value="P:transmembrane transport"/>
    <property type="evidence" value="ECO:0007669"/>
    <property type="project" value="InterPro"/>
</dbReference>
<dbReference type="Pfam" id="PF12911">
    <property type="entry name" value="OppC_N"/>
    <property type="match status" value="1"/>
</dbReference>
<comment type="subcellular location">
    <subcellularLocation>
        <location evidence="1 9">Cell membrane</location>
        <topology evidence="1 9">Multi-pass membrane protein</topology>
    </subcellularLocation>
</comment>
<evidence type="ECO:0000256" key="6">
    <source>
        <dbReference type="ARBA" id="ARBA00022927"/>
    </source>
</evidence>
<feature type="transmembrane region" description="Helical" evidence="9">
    <location>
        <begin position="226"/>
        <end position="243"/>
    </location>
</feature>
<keyword evidence="3" id="KW-1003">Cell membrane</keyword>
<dbReference type="OrthoDB" id="9774870at2"/>
<evidence type="ECO:0000256" key="1">
    <source>
        <dbReference type="ARBA" id="ARBA00004651"/>
    </source>
</evidence>
<keyword evidence="12" id="KW-1185">Reference proteome</keyword>
<keyword evidence="5" id="KW-0571">Peptide transport</keyword>
<dbReference type="InterPro" id="IPR050366">
    <property type="entry name" value="BP-dependent_transpt_permease"/>
</dbReference>
<comment type="similarity">
    <text evidence="9">Belongs to the binding-protein-dependent transport system permease family.</text>
</comment>
<dbReference type="GO" id="GO:0015031">
    <property type="term" value="P:protein transport"/>
    <property type="evidence" value="ECO:0007669"/>
    <property type="project" value="UniProtKB-KW"/>
</dbReference>
<keyword evidence="4 9" id="KW-0812">Transmembrane</keyword>
<evidence type="ECO:0000256" key="3">
    <source>
        <dbReference type="ARBA" id="ARBA00022475"/>
    </source>
</evidence>
<gene>
    <name evidence="11" type="ORF">DFH01_11300</name>
</gene>
<reference evidence="12" key="1">
    <citation type="submission" date="2018-05" db="EMBL/GenBank/DDBJ databases">
        <authorList>
            <person name="Du Z."/>
            <person name="Wang X."/>
        </authorList>
    </citation>
    <scope>NUCLEOTIDE SEQUENCE [LARGE SCALE GENOMIC DNA]</scope>
    <source>
        <strain evidence="12">CQN31</strain>
    </source>
</reference>
<keyword evidence="7 9" id="KW-1133">Transmembrane helix</keyword>
<dbReference type="PANTHER" id="PTHR43386">
    <property type="entry name" value="OLIGOPEPTIDE TRANSPORT SYSTEM PERMEASE PROTEIN APPC"/>
    <property type="match status" value="1"/>
</dbReference>
<dbReference type="CDD" id="cd06261">
    <property type="entry name" value="TM_PBP2"/>
    <property type="match status" value="1"/>
</dbReference>
<feature type="transmembrane region" description="Helical" evidence="9">
    <location>
        <begin position="264"/>
        <end position="285"/>
    </location>
</feature>
<dbReference type="PANTHER" id="PTHR43386:SF1">
    <property type="entry name" value="D,D-DIPEPTIDE TRANSPORT SYSTEM PERMEASE PROTEIN DDPC-RELATED"/>
    <property type="match status" value="1"/>
</dbReference>
<dbReference type="GO" id="GO:0015833">
    <property type="term" value="P:peptide transport"/>
    <property type="evidence" value="ECO:0007669"/>
    <property type="project" value="UniProtKB-KW"/>
</dbReference>
<keyword evidence="8 9" id="KW-0472">Membrane</keyword>
<evidence type="ECO:0000256" key="4">
    <source>
        <dbReference type="ARBA" id="ARBA00022692"/>
    </source>
</evidence>
<dbReference type="InterPro" id="IPR025966">
    <property type="entry name" value="OppC_N"/>
</dbReference>
<comment type="caution">
    <text evidence="11">The sequence shown here is derived from an EMBL/GenBank/DDBJ whole genome shotgun (WGS) entry which is preliminary data.</text>
</comment>
<feature type="domain" description="ABC transmembrane type-1" evidence="10">
    <location>
        <begin position="97"/>
        <end position="286"/>
    </location>
</feature>
<accession>A0A317FHB7</accession>
<evidence type="ECO:0000256" key="2">
    <source>
        <dbReference type="ARBA" id="ARBA00022448"/>
    </source>
</evidence>
<dbReference type="PROSITE" id="PS50928">
    <property type="entry name" value="ABC_TM1"/>
    <property type="match status" value="1"/>
</dbReference>
<dbReference type="GO" id="GO:0005886">
    <property type="term" value="C:plasma membrane"/>
    <property type="evidence" value="ECO:0007669"/>
    <property type="project" value="UniProtKB-SubCell"/>
</dbReference>
<evidence type="ECO:0000313" key="11">
    <source>
        <dbReference type="EMBL" id="PWS37417.1"/>
    </source>
</evidence>
<dbReference type="InterPro" id="IPR035906">
    <property type="entry name" value="MetI-like_sf"/>
</dbReference>
<organism evidence="11 12">
    <name type="scientific">Falsiroseomonas bella</name>
    <dbReference type="NCBI Taxonomy" id="2184016"/>
    <lineage>
        <taxon>Bacteria</taxon>
        <taxon>Pseudomonadati</taxon>
        <taxon>Pseudomonadota</taxon>
        <taxon>Alphaproteobacteria</taxon>
        <taxon>Acetobacterales</taxon>
        <taxon>Roseomonadaceae</taxon>
        <taxon>Falsiroseomonas</taxon>
    </lineage>
</organism>
<dbReference type="SUPFAM" id="SSF161098">
    <property type="entry name" value="MetI-like"/>
    <property type="match status" value="1"/>
</dbReference>
<sequence length="300" mass="31910">MSLALRRASFAERHAASLRQLRFFAWSFGRSPSSMLGLAIVLGFLLVAAFGPWIAPYPLDAEGAMNLGNRLKPPAAAHWFGTDEMGNDLFSRVVLATRTSLWVGLTIVGMATVIGVPLGIAAGYFGGVARAVIMRVTDVFLSVPGIVLALAIVAALGPGILNGIIALSIVWWPGYVRLVEAKALALRNEPFVEAARAVGASNLRILAVHILPNCTSPIIVKASMDMGLAILAAASLGFIGLGAKPPAPEWGAMISVARTYMPNWWWYAVFPGLAIYLTVLGFNLFGDGLRDILDPKSNRG</sequence>
<dbReference type="AlphaFoldDB" id="A0A317FHB7"/>
<evidence type="ECO:0000256" key="5">
    <source>
        <dbReference type="ARBA" id="ARBA00022856"/>
    </source>
</evidence>
<feature type="transmembrane region" description="Helical" evidence="9">
    <location>
        <begin position="101"/>
        <end position="127"/>
    </location>
</feature>
<dbReference type="Gene3D" id="1.10.3720.10">
    <property type="entry name" value="MetI-like"/>
    <property type="match status" value="1"/>
</dbReference>
<evidence type="ECO:0000259" key="10">
    <source>
        <dbReference type="PROSITE" id="PS50928"/>
    </source>
</evidence>
<protein>
    <submittedName>
        <fullName evidence="11">D,D-dipeptide ABC transporter permease</fullName>
    </submittedName>
</protein>
<keyword evidence="6" id="KW-0653">Protein transport</keyword>
<dbReference type="Proteomes" id="UP000245765">
    <property type="component" value="Unassembled WGS sequence"/>
</dbReference>
<proteinExistence type="inferred from homology"/>
<dbReference type="EMBL" id="QGNA01000002">
    <property type="protein sequence ID" value="PWS37417.1"/>
    <property type="molecule type" value="Genomic_DNA"/>
</dbReference>
<dbReference type="InterPro" id="IPR000515">
    <property type="entry name" value="MetI-like"/>
</dbReference>
<name>A0A317FHB7_9PROT</name>
<feature type="transmembrane region" description="Helical" evidence="9">
    <location>
        <begin position="139"/>
        <end position="172"/>
    </location>
</feature>